<dbReference type="RefSeq" id="WP_216437610.1">
    <property type="nucleotide sequence ID" value="NZ_JAHLQF010000001.1"/>
</dbReference>
<dbReference type="PANTHER" id="PTHR35333">
    <property type="entry name" value="BETA-LACTAMASE"/>
    <property type="match status" value="1"/>
</dbReference>
<accession>A0ABS6EDE2</accession>
<reference evidence="3 4" key="1">
    <citation type="submission" date="2021-06" db="EMBL/GenBank/DDBJ databases">
        <authorList>
            <person name="Sun Q."/>
            <person name="Li D."/>
        </authorList>
    </citation>
    <scope>NUCLEOTIDE SEQUENCE [LARGE SCALE GENOMIC DNA]</scope>
    <source>
        <strain evidence="3 4">MSJ-11</strain>
    </source>
</reference>
<organism evidence="3 4">
    <name type="scientific">Clostridium mobile</name>
    <dbReference type="NCBI Taxonomy" id="2841512"/>
    <lineage>
        <taxon>Bacteria</taxon>
        <taxon>Bacillati</taxon>
        <taxon>Bacillota</taxon>
        <taxon>Clostridia</taxon>
        <taxon>Eubacteriales</taxon>
        <taxon>Clostridiaceae</taxon>
        <taxon>Clostridium</taxon>
    </lineage>
</organism>
<proteinExistence type="predicted"/>
<dbReference type="PANTHER" id="PTHR35333:SF3">
    <property type="entry name" value="BETA-LACTAMASE-TYPE TRANSPEPTIDASE FOLD CONTAINING PROTEIN"/>
    <property type="match status" value="1"/>
</dbReference>
<comment type="caution">
    <text evidence="3">The sequence shown here is derived from an EMBL/GenBank/DDBJ whole genome shotgun (WGS) entry which is preliminary data.</text>
</comment>
<dbReference type="GO" id="GO:0016787">
    <property type="term" value="F:hydrolase activity"/>
    <property type="evidence" value="ECO:0007669"/>
    <property type="project" value="UniProtKB-KW"/>
</dbReference>
<feature type="domain" description="Beta-lactamase class A catalytic" evidence="2">
    <location>
        <begin position="20"/>
        <end position="232"/>
    </location>
</feature>
<keyword evidence="4" id="KW-1185">Reference proteome</keyword>
<dbReference type="Proteomes" id="UP000726170">
    <property type="component" value="Unassembled WGS sequence"/>
</dbReference>
<evidence type="ECO:0000313" key="3">
    <source>
        <dbReference type="EMBL" id="MBU5483213.1"/>
    </source>
</evidence>
<keyword evidence="3" id="KW-0378">Hydrolase</keyword>
<evidence type="ECO:0000313" key="4">
    <source>
        <dbReference type="Proteomes" id="UP000726170"/>
    </source>
</evidence>
<name>A0ABS6EDE2_9CLOT</name>
<dbReference type="EMBL" id="JAHLQF010000001">
    <property type="protein sequence ID" value="MBU5483213.1"/>
    <property type="molecule type" value="Genomic_DNA"/>
</dbReference>
<sequence>MNLKEKINNMLKEYKGNIAVVIKNLNTDSNIMINEEEIFPSASTIKLLIISALMKDISRGLMSMEDKITLLDEYKCGGDGILKELNEGNSFTIREIATLMIILSDNTATNILIDLLGMDKTNAMAKELNLKNTQLRRKMMDSEAVKMGKENTTTAKDMCHILELIYSGKVVDEECSEMILDILKKQQVGGRINLYLPEDIVIAHKTGDLDKLEHDVGIIYHPFSDYIICVLTKNVETNKEGREIIGKVSLEVYNNIEQISSDS</sequence>
<dbReference type="InterPro" id="IPR045155">
    <property type="entry name" value="Beta-lactam_cat"/>
</dbReference>
<gene>
    <name evidence="3" type="ORF">KQI86_02665</name>
</gene>
<keyword evidence="1" id="KW-0175">Coiled coil</keyword>
<evidence type="ECO:0000259" key="2">
    <source>
        <dbReference type="Pfam" id="PF13354"/>
    </source>
</evidence>
<feature type="coiled-coil region" evidence="1">
    <location>
        <begin position="118"/>
        <end position="145"/>
    </location>
</feature>
<protein>
    <submittedName>
        <fullName evidence="3">Class A beta-lactamase-related serine hydrolase</fullName>
    </submittedName>
</protein>
<evidence type="ECO:0000256" key="1">
    <source>
        <dbReference type="SAM" id="Coils"/>
    </source>
</evidence>
<dbReference type="InterPro" id="IPR000871">
    <property type="entry name" value="Beta-lactam_class-A"/>
</dbReference>
<dbReference type="Pfam" id="PF13354">
    <property type="entry name" value="Beta-lactamase2"/>
    <property type="match status" value="1"/>
</dbReference>